<dbReference type="SUPFAM" id="SSF55073">
    <property type="entry name" value="Nucleotide cyclase"/>
    <property type="match status" value="1"/>
</dbReference>
<gene>
    <name evidence="4" type="ORF">DU002_12795</name>
</gene>
<dbReference type="NCBIfam" id="TIGR00254">
    <property type="entry name" value="GGDEF"/>
    <property type="match status" value="1"/>
</dbReference>
<dbReference type="Proteomes" id="UP000252558">
    <property type="component" value="Unassembled WGS sequence"/>
</dbReference>
<evidence type="ECO:0000256" key="1">
    <source>
        <dbReference type="ARBA" id="ARBA00012528"/>
    </source>
</evidence>
<feature type="domain" description="GGDEF" evidence="3">
    <location>
        <begin position="77"/>
        <end position="201"/>
    </location>
</feature>
<evidence type="ECO:0000259" key="3">
    <source>
        <dbReference type="PROSITE" id="PS50887"/>
    </source>
</evidence>
<dbReference type="Pfam" id="PF00990">
    <property type="entry name" value="GGDEF"/>
    <property type="match status" value="1"/>
</dbReference>
<dbReference type="SMART" id="SM00267">
    <property type="entry name" value="GGDEF"/>
    <property type="match status" value="1"/>
</dbReference>
<dbReference type="PROSITE" id="PS50887">
    <property type="entry name" value="GGDEF"/>
    <property type="match status" value="1"/>
</dbReference>
<protein>
    <recommendedName>
        <fullName evidence="1">diguanylate cyclase</fullName>
        <ecNumber evidence="1">2.7.7.65</ecNumber>
    </recommendedName>
</protein>
<keyword evidence="5" id="KW-1185">Reference proteome</keyword>
<dbReference type="GO" id="GO:0052621">
    <property type="term" value="F:diguanylate cyclase activity"/>
    <property type="evidence" value="ECO:0007669"/>
    <property type="project" value="UniProtKB-EC"/>
</dbReference>
<sequence length="201" mass="22543">MIRFCFRFLSQITANQWSAALDRKVVVLNTSNIPADEKKRLAALKLATIDELTGTGNRLGFIFLAQHMLNLCARQGAPATLVYFELDGLNGPEGTQQNLHTLKLFAEQMRKTFRISDMTARMSSNQFVVLLTNTPLAHAELVLEKFHENINAITDEQEVNRLSFAAGIAGFFPNRSTDIEDLITEASAQIYPHHLHMAQRA</sequence>
<dbReference type="Gene3D" id="3.30.70.270">
    <property type="match status" value="1"/>
</dbReference>
<accession>A0A368NF72</accession>
<dbReference type="CDD" id="cd01949">
    <property type="entry name" value="GGDEF"/>
    <property type="match status" value="1"/>
</dbReference>
<comment type="caution">
    <text evidence="4">The sequence shown here is derived from an EMBL/GenBank/DDBJ whole genome shotgun (WGS) entry which is preliminary data.</text>
</comment>
<proteinExistence type="predicted"/>
<dbReference type="InterPro" id="IPR000160">
    <property type="entry name" value="GGDEF_dom"/>
</dbReference>
<evidence type="ECO:0000313" key="5">
    <source>
        <dbReference type="Proteomes" id="UP000252558"/>
    </source>
</evidence>
<dbReference type="InterPro" id="IPR029787">
    <property type="entry name" value="Nucleotide_cyclase"/>
</dbReference>
<dbReference type="PANTHER" id="PTHR45138:SF9">
    <property type="entry name" value="DIGUANYLATE CYCLASE DGCM-RELATED"/>
    <property type="match status" value="1"/>
</dbReference>
<dbReference type="PANTHER" id="PTHR45138">
    <property type="entry name" value="REGULATORY COMPONENTS OF SENSORY TRANSDUCTION SYSTEM"/>
    <property type="match status" value="1"/>
</dbReference>
<evidence type="ECO:0000313" key="4">
    <source>
        <dbReference type="EMBL" id="RCU49222.1"/>
    </source>
</evidence>
<dbReference type="EC" id="2.7.7.65" evidence="1"/>
<comment type="catalytic activity">
    <reaction evidence="2">
        <text>2 GTP = 3',3'-c-di-GMP + 2 diphosphate</text>
        <dbReference type="Rhea" id="RHEA:24898"/>
        <dbReference type="ChEBI" id="CHEBI:33019"/>
        <dbReference type="ChEBI" id="CHEBI:37565"/>
        <dbReference type="ChEBI" id="CHEBI:58805"/>
        <dbReference type="EC" id="2.7.7.65"/>
    </reaction>
</comment>
<organism evidence="4 5">
    <name type="scientific">Corallincola holothuriorum</name>
    <dbReference type="NCBI Taxonomy" id="2282215"/>
    <lineage>
        <taxon>Bacteria</taxon>
        <taxon>Pseudomonadati</taxon>
        <taxon>Pseudomonadota</taxon>
        <taxon>Gammaproteobacteria</taxon>
        <taxon>Alteromonadales</taxon>
        <taxon>Psychromonadaceae</taxon>
        <taxon>Corallincola</taxon>
    </lineage>
</organism>
<reference evidence="4 5" key="1">
    <citation type="submission" date="2018-07" db="EMBL/GenBank/DDBJ databases">
        <title>Corallincola holothuriorum sp. nov., a new facultative anaerobe isolated from sea cucumber Apostichopus japonicus.</title>
        <authorList>
            <person name="Xia H."/>
        </authorList>
    </citation>
    <scope>NUCLEOTIDE SEQUENCE [LARGE SCALE GENOMIC DNA]</scope>
    <source>
        <strain evidence="4 5">C4</strain>
    </source>
</reference>
<evidence type="ECO:0000256" key="2">
    <source>
        <dbReference type="ARBA" id="ARBA00034247"/>
    </source>
</evidence>
<dbReference type="InterPro" id="IPR050469">
    <property type="entry name" value="Diguanylate_Cyclase"/>
</dbReference>
<dbReference type="AlphaFoldDB" id="A0A368NF72"/>
<dbReference type="InterPro" id="IPR043128">
    <property type="entry name" value="Rev_trsase/Diguanyl_cyclase"/>
</dbReference>
<dbReference type="EMBL" id="QPID01000007">
    <property type="protein sequence ID" value="RCU49222.1"/>
    <property type="molecule type" value="Genomic_DNA"/>
</dbReference>
<name>A0A368NF72_9GAMM</name>